<reference evidence="1 2" key="5">
    <citation type="journal article" date="2019" name="Gigascience">
        <title>A chromosome-scale genome assembly of cucumber (Cucumis sativus L.).</title>
        <authorList>
            <person name="Li Q."/>
            <person name="Li H."/>
            <person name="Huang W."/>
            <person name="Xu Y."/>
            <person name="Zhou Q."/>
            <person name="Wang S."/>
            <person name="Ruan J."/>
            <person name="Huang S."/>
            <person name="Zhang Z."/>
        </authorList>
    </citation>
    <scope>NUCLEOTIDE SEQUENCE [LARGE SCALE GENOMIC DNA]</scope>
    <source>
        <strain evidence="2">cv. 9930</strain>
        <tissue evidence="1">Leaf</tissue>
    </source>
</reference>
<gene>
    <name evidence="1" type="ORF">Csa_023998</name>
</gene>
<evidence type="ECO:0000313" key="2">
    <source>
        <dbReference type="Proteomes" id="UP000029981"/>
    </source>
</evidence>
<organism evidence="1 2">
    <name type="scientific">Cucumis sativus</name>
    <name type="common">Cucumber</name>
    <dbReference type="NCBI Taxonomy" id="3659"/>
    <lineage>
        <taxon>Eukaryota</taxon>
        <taxon>Viridiplantae</taxon>
        <taxon>Streptophyta</taxon>
        <taxon>Embryophyta</taxon>
        <taxon>Tracheophyta</taxon>
        <taxon>Spermatophyta</taxon>
        <taxon>Magnoliopsida</taxon>
        <taxon>eudicotyledons</taxon>
        <taxon>Gunneridae</taxon>
        <taxon>Pentapetalae</taxon>
        <taxon>rosids</taxon>
        <taxon>fabids</taxon>
        <taxon>Cucurbitales</taxon>
        <taxon>Cucurbitaceae</taxon>
        <taxon>Benincaseae</taxon>
        <taxon>Cucumis</taxon>
    </lineage>
</organism>
<reference evidence="1 2" key="1">
    <citation type="journal article" date="2009" name="Nat. Genet.">
        <title>The genome of the cucumber, Cucumis sativus L.</title>
        <authorList>
            <person name="Huang S."/>
            <person name="Li R."/>
            <person name="Zhang Z."/>
            <person name="Li L."/>
            <person name="Gu X."/>
            <person name="Fan W."/>
            <person name="Lucas W.J."/>
            <person name="Wang X."/>
            <person name="Xie B."/>
            <person name="Ni P."/>
            <person name="Ren Y."/>
            <person name="Zhu H."/>
            <person name="Li J."/>
            <person name="Lin K."/>
            <person name="Jin W."/>
            <person name="Fei Z."/>
            <person name="Li G."/>
            <person name="Staub J."/>
            <person name="Kilian A."/>
            <person name="van der Vossen E.A."/>
            <person name="Wu Y."/>
            <person name="Guo J."/>
            <person name="He J."/>
            <person name="Jia Z."/>
            <person name="Ren Y."/>
            <person name="Tian G."/>
            <person name="Lu Y."/>
            <person name="Ruan J."/>
            <person name="Qian W."/>
            <person name="Wang M."/>
            <person name="Huang Q."/>
            <person name="Li B."/>
            <person name="Xuan Z."/>
            <person name="Cao J."/>
            <person name="Asan"/>
            <person name="Wu Z."/>
            <person name="Zhang J."/>
            <person name="Cai Q."/>
            <person name="Bai Y."/>
            <person name="Zhao B."/>
            <person name="Han Y."/>
            <person name="Li Y."/>
            <person name="Li X."/>
            <person name="Wang S."/>
            <person name="Shi Q."/>
            <person name="Liu S."/>
            <person name="Cho W.K."/>
            <person name="Kim J.Y."/>
            <person name="Xu Y."/>
            <person name="Heller-Uszynska K."/>
            <person name="Miao H."/>
            <person name="Cheng Z."/>
            <person name="Zhang S."/>
            <person name="Wu J."/>
            <person name="Yang Y."/>
            <person name="Kang H."/>
            <person name="Li M."/>
            <person name="Liang H."/>
            <person name="Ren X."/>
            <person name="Shi Z."/>
            <person name="Wen M."/>
            <person name="Jian M."/>
            <person name="Yang H."/>
            <person name="Zhang G."/>
            <person name="Yang Z."/>
            <person name="Chen R."/>
            <person name="Liu S."/>
            <person name="Li J."/>
            <person name="Ma L."/>
            <person name="Liu H."/>
            <person name="Zhou Y."/>
            <person name="Zhao J."/>
            <person name="Fang X."/>
            <person name="Li G."/>
            <person name="Fang L."/>
            <person name="Li Y."/>
            <person name="Liu D."/>
            <person name="Zheng H."/>
            <person name="Zhang Y."/>
            <person name="Qin N."/>
            <person name="Li Z."/>
            <person name="Yang G."/>
            <person name="Yang S."/>
            <person name="Bolund L."/>
            <person name="Kristiansen K."/>
            <person name="Zheng H."/>
            <person name="Li S."/>
            <person name="Zhang X."/>
            <person name="Yang H."/>
            <person name="Wang J."/>
            <person name="Sun R."/>
            <person name="Zhang B."/>
            <person name="Jiang S."/>
            <person name="Wang J."/>
            <person name="Du Y."/>
            <person name="Li S."/>
        </authorList>
    </citation>
    <scope>NUCLEOTIDE SEQUENCE [LARGE SCALE GENOMIC DNA]</scope>
    <source>
        <strain evidence="2">cv. 9930</strain>
        <tissue evidence="1">Leaf</tissue>
    </source>
</reference>
<feature type="non-terminal residue" evidence="1">
    <location>
        <position position="49"/>
    </location>
</feature>
<accession>A0ACB6HBE9</accession>
<feature type="non-terminal residue" evidence="1">
    <location>
        <position position="1"/>
    </location>
</feature>
<dbReference type="Proteomes" id="UP000029981">
    <property type="component" value="Unassembled WGS sequence"/>
</dbReference>
<name>A0ACB6HBE9_CUCSA</name>
<keyword evidence="2" id="KW-1185">Reference proteome</keyword>
<proteinExistence type="predicted"/>
<protein>
    <submittedName>
        <fullName evidence="1">Uncharacterized protein</fullName>
    </submittedName>
</protein>
<evidence type="ECO:0000313" key="1">
    <source>
        <dbReference type="EMBL" id="KAE8637199.1"/>
    </source>
</evidence>
<reference evidence="1 2" key="4">
    <citation type="journal article" date="2011" name="BMC Genomics">
        <title>RNA-Seq improves annotation of protein-coding genes in the cucumber genome.</title>
        <authorList>
            <person name="Li Z."/>
            <person name="Zhang Z."/>
            <person name="Yan P."/>
            <person name="Huang S."/>
            <person name="Fei Z."/>
            <person name="Lin K."/>
        </authorList>
    </citation>
    <scope>NUCLEOTIDE SEQUENCE [LARGE SCALE GENOMIC DNA]</scope>
    <source>
        <strain evidence="2">cv. 9930</strain>
        <tissue evidence="1">Leaf</tissue>
    </source>
</reference>
<reference evidence="1 2" key="2">
    <citation type="journal article" date="2009" name="PLoS ONE">
        <title>An integrated genetic and cytogenetic map of the cucumber genome.</title>
        <authorList>
            <person name="Ren Y."/>
            <person name="Zhang Z."/>
            <person name="Liu J."/>
            <person name="Staub J.E."/>
            <person name="Han Y."/>
            <person name="Cheng Z."/>
            <person name="Li X."/>
            <person name="Lu J."/>
            <person name="Miao H."/>
            <person name="Kang H."/>
            <person name="Xie B."/>
            <person name="Gu X."/>
            <person name="Wang X."/>
            <person name="Du Y."/>
            <person name="Jin W."/>
            <person name="Huang S."/>
        </authorList>
    </citation>
    <scope>NUCLEOTIDE SEQUENCE [LARGE SCALE GENOMIC DNA]</scope>
    <source>
        <strain evidence="2">cv. 9930</strain>
        <tissue evidence="1">Leaf</tissue>
    </source>
</reference>
<dbReference type="EMBL" id="ACHR03000071">
    <property type="protein sequence ID" value="KAE8637199.1"/>
    <property type="molecule type" value="Genomic_DNA"/>
</dbReference>
<reference evidence="1 2" key="3">
    <citation type="journal article" date="2010" name="BMC Genomics">
        <title>Transcriptome sequencing and comparative analysis of cucumber flowers with different sex types.</title>
        <authorList>
            <person name="Guo S."/>
            <person name="Zheng Y."/>
            <person name="Joung J.G."/>
            <person name="Liu S."/>
            <person name="Zhang Z."/>
            <person name="Crasta O.R."/>
            <person name="Sobral B.W."/>
            <person name="Xu Y."/>
            <person name="Huang S."/>
            <person name="Fei Z."/>
        </authorList>
    </citation>
    <scope>NUCLEOTIDE SEQUENCE [LARGE SCALE GENOMIC DNA]</scope>
    <source>
        <strain evidence="2">cv. 9930</strain>
        <tissue evidence="1">Leaf</tissue>
    </source>
</reference>
<sequence length="49" mass="5524">VQKQAPTIQVVSNEDEDDDEEELDIKENNGRGAMDETIELDGDVDEFDI</sequence>
<comment type="caution">
    <text evidence="1">The sequence shown here is derived from an EMBL/GenBank/DDBJ whole genome shotgun (WGS) entry which is preliminary data.</text>
</comment>